<keyword evidence="6" id="KW-1185">Reference proteome</keyword>
<keyword evidence="2 5" id="KW-0436">Ligase</keyword>
<feature type="domain" description="ATP-grasp" evidence="4">
    <location>
        <begin position="132"/>
        <end position="340"/>
    </location>
</feature>
<dbReference type="PANTHER" id="PTHR23132">
    <property type="entry name" value="D-ALANINE--D-ALANINE LIGASE"/>
    <property type="match status" value="1"/>
</dbReference>
<evidence type="ECO:0000313" key="6">
    <source>
        <dbReference type="Proteomes" id="UP001055336"/>
    </source>
</evidence>
<dbReference type="Gene3D" id="3.30.470.20">
    <property type="entry name" value="ATP-grasp fold, B domain"/>
    <property type="match status" value="1"/>
</dbReference>
<evidence type="ECO:0000256" key="2">
    <source>
        <dbReference type="ARBA" id="ARBA00022598"/>
    </source>
</evidence>
<reference evidence="5" key="1">
    <citation type="submission" date="2022-08" db="EMBL/GenBank/DDBJ databases">
        <title>Whole genome sequencing of non-tuberculosis mycobacteria type-strains.</title>
        <authorList>
            <person name="Igarashi Y."/>
            <person name="Osugi A."/>
            <person name="Mitarai S."/>
        </authorList>
    </citation>
    <scope>NUCLEOTIDE SEQUENCE</scope>
    <source>
        <strain evidence="5">DSM 45127</strain>
    </source>
</reference>
<accession>A0ABY3VYX5</accession>
<dbReference type="Pfam" id="PF07478">
    <property type="entry name" value="Dala_Dala_lig_C"/>
    <property type="match status" value="1"/>
</dbReference>
<dbReference type="Proteomes" id="UP001055336">
    <property type="component" value="Chromosome"/>
</dbReference>
<dbReference type="GO" id="GO:0016874">
    <property type="term" value="F:ligase activity"/>
    <property type="evidence" value="ECO:0007669"/>
    <property type="project" value="UniProtKB-KW"/>
</dbReference>
<evidence type="ECO:0000259" key="4">
    <source>
        <dbReference type="PROSITE" id="PS50975"/>
    </source>
</evidence>
<name>A0ABY3VYX5_9MYCO</name>
<evidence type="ECO:0000256" key="3">
    <source>
        <dbReference type="PROSITE-ProRule" id="PRU00409"/>
    </source>
</evidence>
<evidence type="ECO:0000313" key="5">
    <source>
        <dbReference type="EMBL" id="UMB71948.1"/>
    </source>
</evidence>
<dbReference type="SUPFAM" id="SSF56059">
    <property type="entry name" value="Glutathione synthetase ATP-binding domain-like"/>
    <property type="match status" value="1"/>
</dbReference>
<protein>
    <submittedName>
        <fullName evidence="5">D-alanine--D-alanine ligase</fullName>
    </submittedName>
</protein>
<sequence length="354" mass="38513">MPAPARPLRILHLIGSAFDDFHADLSRLYAGACLNAVAESVDYVALIAYVSPDGSWRFPAELSNEAIQRAPAVSLADAVGHIRALGVDVMVPQMFCRPGMTTYRALFDELGIPYLGNSAEVMATAADKVATRRAVARAGVAIPDAEVLRAGDRPTLTFPVVVKPVDADNSVAVSLVRSFEEYGPAAASALAHSDTVLVEAYVELGREVRCGIVVRDGELICLPLEEYAVDPDAKPIRLSSDKLARTDSDELYLVAKDPTRAWIVTDDDVLTERVWDLARRCHRALGCRHYSLFDFRVDPDGRPWFLEAGLYCSYAPNSVIAVMAAAVGIDVRRLFDIGLAELQREGLPCLASQR</sequence>
<comment type="similarity">
    <text evidence="1">Belongs to the D-alanine--D-alanine ligase family.</text>
</comment>
<organism evidence="5 6">
    <name type="scientific">Mycobacterium paraterrae</name>
    <dbReference type="NCBI Taxonomy" id="577492"/>
    <lineage>
        <taxon>Bacteria</taxon>
        <taxon>Bacillati</taxon>
        <taxon>Actinomycetota</taxon>
        <taxon>Actinomycetes</taxon>
        <taxon>Mycobacteriales</taxon>
        <taxon>Mycobacteriaceae</taxon>
        <taxon>Mycobacterium</taxon>
    </lineage>
</organism>
<dbReference type="Gene3D" id="3.30.1490.20">
    <property type="entry name" value="ATP-grasp fold, A domain"/>
    <property type="match status" value="1"/>
</dbReference>
<dbReference type="EMBL" id="CP092488">
    <property type="protein sequence ID" value="UMB71948.1"/>
    <property type="molecule type" value="Genomic_DNA"/>
</dbReference>
<dbReference type="Gene3D" id="3.40.50.20">
    <property type="match status" value="1"/>
</dbReference>
<dbReference type="InterPro" id="IPR011095">
    <property type="entry name" value="Dala_Dala_lig_C"/>
</dbReference>
<gene>
    <name evidence="5" type="ORF">MKK62_12410</name>
</gene>
<dbReference type="RefSeq" id="WP_240263675.1">
    <property type="nucleotide sequence ID" value="NZ_CP092488.2"/>
</dbReference>
<keyword evidence="3" id="KW-0067">ATP-binding</keyword>
<keyword evidence="3" id="KW-0547">Nucleotide-binding</keyword>
<proteinExistence type="inferred from homology"/>
<dbReference type="InterPro" id="IPR013815">
    <property type="entry name" value="ATP_grasp_subdomain_1"/>
</dbReference>
<dbReference type="InterPro" id="IPR011761">
    <property type="entry name" value="ATP-grasp"/>
</dbReference>
<dbReference type="PROSITE" id="PS50975">
    <property type="entry name" value="ATP_GRASP"/>
    <property type="match status" value="1"/>
</dbReference>
<dbReference type="PANTHER" id="PTHR23132:SF23">
    <property type="entry name" value="D-ALANINE--D-ALANINE LIGASE B"/>
    <property type="match status" value="1"/>
</dbReference>
<evidence type="ECO:0000256" key="1">
    <source>
        <dbReference type="ARBA" id="ARBA00010871"/>
    </source>
</evidence>